<organism evidence="1 2">
    <name type="scientific">Natrinema pallidum DSM 3751</name>
    <dbReference type="NCBI Taxonomy" id="1227495"/>
    <lineage>
        <taxon>Archaea</taxon>
        <taxon>Methanobacteriati</taxon>
        <taxon>Methanobacteriota</taxon>
        <taxon>Stenosarchaea group</taxon>
        <taxon>Halobacteria</taxon>
        <taxon>Halobacteriales</taxon>
        <taxon>Natrialbaceae</taxon>
        <taxon>Natrinema</taxon>
    </lineage>
</organism>
<gene>
    <name evidence="1" type="ORF">C487_10332</name>
</gene>
<sequence>MPKQYTEMFLAELRDKHLVNPAPWLQVALHQHSLDYRYEKHGNRNSVEHVFRALKSQTNQFSSCFSHTEADTVENWLQAFGFTWCQFI</sequence>
<name>L9YRY5_9EURY</name>
<dbReference type="EMBL" id="AOII01000066">
    <property type="protein sequence ID" value="ELY76889.1"/>
    <property type="molecule type" value="Genomic_DNA"/>
</dbReference>
<dbReference type="PANTHER" id="PTHR39967:SF1">
    <property type="entry name" value="ISH14-TYPE TRANSPOSASE HSIRS44"/>
    <property type="match status" value="1"/>
</dbReference>
<accession>L9YRY5</accession>
<comment type="caution">
    <text evidence="1">The sequence shown here is derived from an EMBL/GenBank/DDBJ whole genome shotgun (WGS) entry which is preliminary data.</text>
</comment>
<protein>
    <submittedName>
        <fullName evidence="1">IS240-type transposase (ISH102)</fullName>
    </submittedName>
</protein>
<proteinExistence type="predicted"/>
<evidence type="ECO:0000313" key="2">
    <source>
        <dbReference type="Proteomes" id="UP000011618"/>
    </source>
</evidence>
<dbReference type="Proteomes" id="UP000011618">
    <property type="component" value="Unassembled WGS sequence"/>
</dbReference>
<dbReference type="PANTHER" id="PTHR39967">
    <property type="match status" value="1"/>
</dbReference>
<dbReference type="eggNOG" id="arCOG02134">
    <property type="taxonomic scope" value="Archaea"/>
</dbReference>
<evidence type="ECO:0000313" key="1">
    <source>
        <dbReference type="EMBL" id="ELY76889.1"/>
    </source>
</evidence>
<reference evidence="1 2" key="1">
    <citation type="journal article" date="2014" name="PLoS Genet.">
        <title>Phylogenetically driven sequencing of extremely halophilic archaea reveals strategies for static and dynamic osmo-response.</title>
        <authorList>
            <person name="Becker E.A."/>
            <person name="Seitzer P.M."/>
            <person name="Tritt A."/>
            <person name="Larsen D."/>
            <person name="Krusor M."/>
            <person name="Yao A.I."/>
            <person name="Wu D."/>
            <person name="Madern D."/>
            <person name="Eisen J.A."/>
            <person name="Darling A.E."/>
            <person name="Facciotti M.T."/>
        </authorList>
    </citation>
    <scope>NUCLEOTIDE SEQUENCE [LARGE SCALE GENOMIC DNA]</scope>
    <source>
        <strain evidence="1 2">DSM 3751</strain>
    </source>
</reference>
<dbReference type="AlphaFoldDB" id="L9YRY5"/>